<dbReference type="InterPro" id="IPR052544">
    <property type="entry name" value="Bacteriocin_Proc_Enz"/>
</dbReference>
<evidence type="ECO:0000313" key="3">
    <source>
        <dbReference type="EMBL" id="BDG05596.1"/>
    </source>
</evidence>
<evidence type="ECO:0000259" key="2">
    <source>
        <dbReference type="Pfam" id="PF00881"/>
    </source>
</evidence>
<feature type="chain" id="PRO_5046333288" evidence="1">
    <location>
        <begin position="22"/>
        <end position="220"/>
    </location>
</feature>
<organism evidence="3 4">
    <name type="scientific">Anaeromyxobacter oryzae</name>
    <dbReference type="NCBI Taxonomy" id="2918170"/>
    <lineage>
        <taxon>Bacteria</taxon>
        <taxon>Pseudomonadati</taxon>
        <taxon>Myxococcota</taxon>
        <taxon>Myxococcia</taxon>
        <taxon>Myxococcales</taxon>
        <taxon>Cystobacterineae</taxon>
        <taxon>Anaeromyxobacteraceae</taxon>
        <taxon>Anaeromyxobacter</taxon>
    </lineage>
</organism>
<dbReference type="PANTHER" id="PTHR43745">
    <property type="entry name" value="NITROREDUCTASE MJ1384-RELATED"/>
    <property type="match status" value="1"/>
</dbReference>
<dbReference type="RefSeq" id="WP_248354571.1">
    <property type="nucleotide sequence ID" value="NZ_AP025591.1"/>
</dbReference>
<dbReference type="Gene3D" id="3.40.109.10">
    <property type="entry name" value="NADH Oxidase"/>
    <property type="match status" value="1"/>
</dbReference>
<evidence type="ECO:0000256" key="1">
    <source>
        <dbReference type="SAM" id="SignalP"/>
    </source>
</evidence>
<dbReference type="EMBL" id="AP025591">
    <property type="protein sequence ID" value="BDG05596.1"/>
    <property type="molecule type" value="Genomic_DNA"/>
</dbReference>
<dbReference type="SUPFAM" id="SSF55469">
    <property type="entry name" value="FMN-dependent nitroreductase-like"/>
    <property type="match status" value="1"/>
</dbReference>
<feature type="domain" description="Nitroreductase" evidence="2">
    <location>
        <begin position="44"/>
        <end position="217"/>
    </location>
</feature>
<keyword evidence="1" id="KW-0732">Signal</keyword>
<evidence type="ECO:0000313" key="4">
    <source>
        <dbReference type="Proteomes" id="UP001162891"/>
    </source>
</evidence>
<sequence>MFRLSLVLPLAALLVPAAASAAAPVLPLPVPQKQGTVSVESALAARRSVRAFTNEALTVAELGQLLWAAQGVSGPDGKRTAPSARHLYPLELAVVVQNVEGLARGSYRYVPARHALELLAPARGGDPMLTRATSQPQVHAAPVVFVVAAVYERMDAGARSTTWTDYEAGLASENLLLQVVALRLAAVVVGGMDPAAVREAVRFTGHERVIVLIPAGHPAG</sequence>
<dbReference type="Pfam" id="PF00881">
    <property type="entry name" value="Nitroreductase"/>
    <property type="match status" value="1"/>
</dbReference>
<reference evidence="4" key="1">
    <citation type="journal article" date="2022" name="Int. J. Syst. Evol. Microbiol.">
        <title>Anaeromyxobacter oryzae sp. nov., Anaeromyxobacter diazotrophicus sp. nov. and Anaeromyxobacter paludicola sp. nov., isolated from paddy soils.</title>
        <authorList>
            <person name="Itoh H."/>
            <person name="Xu Z."/>
            <person name="Mise K."/>
            <person name="Masuda Y."/>
            <person name="Ushijima N."/>
            <person name="Hayakawa C."/>
            <person name="Shiratori Y."/>
            <person name="Senoo K."/>
        </authorList>
    </citation>
    <scope>NUCLEOTIDE SEQUENCE [LARGE SCALE GENOMIC DNA]</scope>
    <source>
        <strain evidence="4">Red232</strain>
    </source>
</reference>
<dbReference type="InterPro" id="IPR029479">
    <property type="entry name" value="Nitroreductase"/>
</dbReference>
<protein>
    <submittedName>
        <fullName evidence="3">Nitroreductase</fullName>
    </submittedName>
</protein>
<dbReference type="CDD" id="cd02142">
    <property type="entry name" value="McbC_SagB-like_oxidoreductase"/>
    <property type="match status" value="1"/>
</dbReference>
<dbReference type="InterPro" id="IPR000415">
    <property type="entry name" value="Nitroreductase-like"/>
</dbReference>
<accession>A0ABM7X1C1</accession>
<gene>
    <name evidence="3" type="ORF">AMOR_45920</name>
</gene>
<name>A0ABM7X1C1_9BACT</name>
<dbReference type="PANTHER" id="PTHR43745:SF2">
    <property type="entry name" value="NITROREDUCTASE MJ1384-RELATED"/>
    <property type="match status" value="1"/>
</dbReference>
<keyword evidence="4" id="KW-1185">Reference proteome</keyword>
<proteinExistence type="predicted"/>
<dbReference type="Proteomes" id="UP001162891">
    <property type="component" value="Chromosome"/>
</dbReference>
<feature type="signal peptide" evidence="1">
    <location>
        <begin position="1"/>
        <end position="21"/>
    </location>
</feature>